<feature type="chain" id="PRO_5040832076" description="JmjC domain-containing protein" evidence="2">
    <location>
        <begin position="20"/>
        <end position="348"/>
    </location>
</feature>
<dbReference type="Proteomes" id="UP001165160">
    <property type="component" value="Unassembled WGS sequence"/>
</dbReference>
<evidence type="ECO:0000256" key="2">
    <source>
        <dbReference type="SAM" id="SignalP"/>
    </source>
</evidence>
<evidence type="ECO:0000313" key="5">
    <source>
        <dbReference type="Proteomes" id="UP001165160"/>
    </source>
</evidence>
<organism evidence="4 5">
    <name type="scientific">Triparma verrucosa</name>
    <dbReference type="NCBI Taxonomy" id="1606542"/>
    <lineage>
        <taxon>Eukaryota</taxon>
        <taxon>Sar</taxon>
        <taxon>Stramenopiles</taxon>
        <taxon>Ochrophyta</taxon>
        <taxon>Bolidophyceae</taxon>
        <taxon>Parmales</taxon>
        <taxon>Triparmaceae</taxon>
        <taxon>Triparma</taxon>
    </lineage>
</organism>
<feature type="compositionally biased region" description="Basic and acidic residues" evidence="1">
    <location>
        <begin position="327"/>
        <end position="337"/>
    </location>
</feature>
<name>A0A9W7FGD4_9STRA</name>
<sequence>MYALLRHLLMLACVVAVDGADVFCDCAATVAKNPGLNRFALGKIVGEGDSDISVAIPTGEFFSFTFEEYMENFFSMGVPVIVTGVGSVGGGRIFSVAGHGNPLDKQGDERFKKWFAATFGDQRFVEYQQHVNGDGTFTTTTAEVGGGPFVDKAMQNALKNENKSIPDFTGLYEQIIERSWSFPPSKPFRPLRGLWEWPHFLPFEGWWGGDTDGSVYVGGPSSSPGGNFVPRHQDFGSCEVGVQVQVRGSKSWKIQSPLSGRQLQSEPFGFVMGDKNVVYEGMVGPGEMIIFPVQAWHSTSGPDFSFALMKHFSVALASRVYEKRNNRKTFQRDGEKKNGKKGKLSSCL</sequence>
<protein>
    <recommendedName>
        <fullName evidence="3">JmjC domain-containing protein</fullName>
    </recommendedName>
</protein>
<feature type="compositionally biased region" description="Basic residues" evidence="1">
    <location>
        <begin position="338"/>
        <end position="348"/>
    </location>
</feature>
<evidence type="ECO:0000256" key="1">
    <source>
        <dbReference type="SAM" id="MobiDB-lite"/>
    </source>
</evidence>
<keyword evidence="5" id="KW-1185">Reference proteome</keyword>
<comment type="caution">
    <text evidence="4">The sequence shown here is derived from an EMBL/GenBank/DDBJ whole genome shotgun (WGS) entry which is preliminary data.</text>
</comment>
<dbReference type="Gene3D" id="2.60.120.650">
    <property type="entry name" value="Cupin"/>
    <property type="match status" value="1"/>
</dbReference>
<dbReference type="EMBL" id="BRXX01000433">
    <property type="protein sequence ID" value="GMI11713.1"/>
    <property type="molecule type" value="Genomic_DNA"/>
</dbReference>
<proteinExistence type="predicted"/>
<gene>
    <name evidence="4" type="ORF">TrVE_jg8599</name>
</gene>
<evidence type="ECO:0000313" key="4">
    <source>
        <dbReference type="EMBL" id="GMI11713.1"/>
    </source>
</evidence>
<feature type="signal peptide" evidence="2">
    <location>
        <begin position="1"/>
        <end position="19"/>
    </location>
</feature>
<dbReference type="PROSITE" id="PS51184">
    <property type="entry name" value="JMJC"/>
    <property type="match status" value="1"/>
</dbReference>
<dbReference type="SUPFAM" id="SSF51197">
    <property type="entry name" value="Clavaminate synthase-like"/>
    <property type="match status" value="1"/>
</dbReference>
<keyword evidence="2" id="KW-0732">Signal</keyword>
<dbReference type="Pfam" id="PF08007">
    <property type="entry name" value="JmjC_2"/>
    <property type="match status" value="1"/>
</dbReference>
<dbReference type="AlphaFoldDB" id="A0A9W7FGD4"/>
<accession>A0A9W7FGD4</accession>
<evidence type="ECO:0000259" key="3">
    <source>
        <dbReference type="PROSITE" id="PS51184"/>
    </source>
</evidence>
<feature type="region of interest" description="Disordered" evidence="1">
    <location>
        <begin position="327"/>
        <end position="348"/>
    </location>
</feature>
<feature type="domain" description="JmjC" evidence="3">
    <location>
        <begin position="183"/>
        <end position="329"/>
    </location>
</feature>
<reference evidence="5" key="1">
    <citation type="journal article" date="2023" name="Commun. Biol.">
        <title>Genome analysis of Parmales, the sister group of diatoms, reveals the evolutionary specialization of diatoms from phago-mixotrophs to photoautotrophs.</title>
        <authorList>
            <person name="Ban H."/>
            <person name="Sato S."/>
            <person name="Yoshikawa S."/>
            <person name="Yamada K."/>
            <person name="Nakamura Y."/>
            <person name="Ichinomiya M."/>
            <person name="Sato N."/>
            <person name="Blanc-Mathieu R."/>
            <person name="Endo H."/>
            <person name="Kuwata A."/>
            <person name="Ogata H."/>
        </authorList>
    </citation>
    <scope>NUCLEOTIDE SEQUENCE [LARGE SCALE GENOMIC DNA]</scope>
    <source>
        <strain evidence="5">NIES 3699</strain>
    </source>
</reference>
<dbReference type="InterPro" id="IPR003347">
    <property type="entry name" value="JmjC_dom"/>
</dbReference>